<dbReference type="AlphaFoldDB" id="A0A1I2JCB4"/>
<dbReference type="Proteomes" id="UP000199645">
    <property type="component" value="Unassembled WGS sequence"/>
</dbReference>
<dbReference type="EMBL" id="FONV01000012">
    <property type="protein sequence ID" value="SFF52482.1"/>
    <property type="molecule type" value="Genomic_DNA"/>
</dbReference>
<dbReference type="STRING" id="35752.SAMN05421541_112132"/>
<feature type="region of interest" description="Disordered" evidence="1">
    <location>
        <begin position="133"/>
        <end position="153"/>
    </location>
</feature>
<organism evidence="3 4">
    <name type="scientific">Actinoplanes philippinensis</name>
    <dbReference type="NCBI Taxonomy" id="35752"/>
    <lineage>
        <taxon>Bacteria</taxon>
        <taxon>Bacillati</taxon>
        <taxon>Actinomycetota</taxon>
        <taxon>Actinomycetes</taxon>
        <taxon>Micromonosporales</taxon>
        <taxon>Micromonosporaceae</taxon>
        <taxon>Actinoplanes</taxon>
    </lineage>
</organism>
<evidence type="ECO:0000256" key="2">
    <source>
        <dbReference type="SAM" id="SignalP"/>
    </source>
</evidence>
<evidence type="ECO:0000313" key="3">
    <source>
        <dbReference type="EMBL" id="SFF52482.1"/>
    </source>
</evidence>
<sequence length="179" mass="17854">MRKLWSTGAIVSGVLFLGPAPAWADAATESLPDAGALPVAALRQGPALAGMPPGGTPTRVMPDDGALDAPAGRGSATDPGAPALAELPDVPALPVLPGVPNVAGLPAVPASAPTVTPTAGIGAVSAPPPADLLASPTASARPTPRPAFAAMPKPLRILDDPRLLEEPVDGYVNREKWKK</sequence>
<name>A0A1I2JCB4_9ACTN</name>
<protein>
    <submittedName>
        <fullName evidence="3">Uncharacterized protein</fullName>
    </submittedName>
</protein>
<feature type="signal peptide" evidence="2">
    <location>
        <begin position="1"/>
        <end position="24"/>
    </location>
</feature>
<feature type="compositionally biased region" description="Low complexity" evidence="1">
    <location>
        <begin position="133"/>
        <end position="150"/>
    </location>
</feature>
<evidence type="ECO:0000313" key="4">
    <source>
        <dbReference type="Proteomes" id="UP000199645"/>
    </source>
</evidence>
<reference evidence="3 4" key="1">
    <citation type="submission" date="2016-10" db="EMBL/GenBank/DDBJ databases">
        <authorList>
            <person name="de Groot N.N."/>
        </authorList>
    </citation>
    <scope>NUCLEOTIDE SEQUENCE [LARGE SCALE GENOMIC DNA]</scope>
    <source>
        <strain evidence="3 4">DSM 43019</strain>
    </source>
</reference>
<feature type="chain" id="PRO_5011543620" evidence="2">
    <location>
        <begin position="25"/>
        <end position="179"/>
    </location>
</feature>
<keyword evidence="2" id="KW-0732">Signal</keyword>
<feature type="region of interest" description="Disordered" evidence="1">
    <location>
        <begin position="47"/>
        <end position="83"/>
    </location>
</feature>
<gene>
    <name evidence="3" type="ORF">SAMN05421541_112132</name>
</gene>
<keyword evidence="4" id="KW-1185">Reference proteome</keyword>
<proteinExistence type="predicted"/>
<evidence type="ECO:0000256" key="1">
    <source>
        <dbReference type="SAM" id="MobiDB-lite"/>
    </source>
</evidence>
<accession>A0A1I2JCB4</accession>